<dbReference type="OrthoDB" id="692779at2759"/>
<organism evidence="2 3">
    <name type="scientific">Sorghum bicolor</name>
    <name type="common">Sorghum</name>
    <name type="synonym">Sorghum vulgare</name>
    <dbReference type="NCBI Taxonomy" id="4558"/>
    <lineage>
        <taxon>Eukaryota</taxon>
        <taxon>Viridiplantae</taxon>
        <taxon>Streptophyta</taxon>
        <taxon>Embryophyta</taxon>
        <taxon>Tracheophyta</taxon>
        <taxon>Spermatophyta</taxon>
        <taxon>Magnoliopsida</taxon>
        <taxon>Liliopsida</taxon>
        <taxon>Poales</taxon>
        <taxon>Poaceae</taxon>
        <taxon>PACMAD clade</taxon>
        <taxon>Panicoideae</taxon>
        <taxon>Andropogonodae</taxon>
        <taxon>Andropogoneae</taxon>
        <taxon>Sorghinae</taxon>
        <taxon>Sorghum</taxon>
    </lineage>
</organism>
<dbReference type="EMBL" id="CM027682">
    <property type="protein sequence ID" value="KAG0539413.1"/>
    <property type="molecule type" value="Genomic_DNA"/>
</dbReference>
<dbReference type="Proteomes" id="UP000807115">
    <property type="component" value="Chromosome 3"/>
</dbReference>
<feature type="region of interest" description="Disordered" evidence="1">
    <location>
        <begin position="1"/>
        <end position="31"/>
    </location>
</feature>
<name>A0A921UP89_SORBI</name>
<reference evidence="2" key="2">
    <citation type="submission" date="2020-10" db="EMBL/GenBank/DDBJ databases">
        <authorList>
            <person name="Cooper E.A."/>
            <person name="Brenton Z.W."/>
            <person name="Flinn B.S."/>
            <person name="Jenkins J."/>
            <person name="Shu S."/>
            <person name="Flowers D."/>
            <person name="Luo F."/>
            <person name="Wang Y."/>
            <person name="Xia P."/>
            <person name="Barry K."/>
            <person name="Daum C."/>
            <person name="Lipzen A."/>
            <person name="Yoshinaga Y."/>
            <person name="Schmutz J."/>
            <person name="Saski C."/>
            <person name="Vermerris W."/>
            <person name="Kresovich S."/>
        </authorList>
    </citation>
    <scope>NUCLEOTIDE SEQUENCE</scope>
</reference>
<evidence type="ECO:0000313" key="3">
    <source>
        <dbReference type="Proteomes" id="UP000807115"/>
    </source>
</evidence>
<evidence type="ECO:0000256" key="1">
    <source>
        <dbReference type="SAM" id="MobiDB-lite"/>
    </source>
</evidence>
<dbReference type="KEGG" id="sbi:8072079"/>
<proteinExistence type="predicted"/>
<reference evidence="2" key="1">
    <citation type="journal article" date="2019" name="BMC Genomics">
        <title>A new reference genome for Sorghum bicolor reveals high levels of sequence similarity between sweet and grain genotypes: implications for the genetics of sugar metabolism.</title>
        <authorList>
            <person name="Cooper E.A."/>
            <person name="Brenton Z.W."/>
            <person name="Flinn B.S."/>
            <person name="Jenkins J."/>
            <person name="Shu S."/>
            <person name="Flowers D."/>
            <person name="Luo F."/>
            <person name="Wang Y."/>
            <person name="Xia P."/>
            <person name="Barry K."/>
            <person name="Daum C."/>
            <person name="Lipzen A."/>
            <person name="Yoshinaga Y."/>
            <person name="Schmutz J."/>
            <person name="Saski C."/>
            <person name="Vermerris W."/>
            <person name="Kresovich S."/>
        </authorList>
    </citation>
    <scope>NUCLEOTIDE SEQUENCE</scope>
</reference>
<accession>A0A921UP89</accession>
<dbReference type="AlphaFoldDB" id="A0A921UP89"/>
<evidence type="ECO:0000313" key="2">
    <source>
        <dbReference type="EMBL" id="KAG0539413.1"/>
    </source>
</evidence>
<comment type="caution">
    <text evidence="2">The sequence shown here is derived from an EMBL/GenBank/DDBJ whole genome shotgun (WGS) entry which is preliminary data.</text>
</comment>
<dbReference type="OMA" id="FHEEQCK"/>
<protein>
    <submittedName>
        <fullName evidence="2">Uncharacterized protein</fullName>
    </submittedName>
</protein>
<sequence length="87" mass="9890">MADAPNEPPYGDEHRSRGKPRRTYTPYKTEGLSALSPRALYDMPTSQELLFHEEQCKGRTWGENLTFYTGCASEAAVGLRRDRVPAW</sequence>
<dbReference type="Gramene" id="EES01483">
    <property type="protein sequence ID" value="EES01483"/>
    <property type="gene ID" value="SORBI_3003G297000"/>
</dbReference>
<gene>
    <name evidence="2" type="ORF">BDA96_03G320700</name>
</gene>